<feature type="compositionally biased region" description="Polar residues" evidence="1">
    <location>
        <begin position="151"/>
        <end position="170"/>
    </location>
</feature>
<protein>
    <submittedName>
        <fullName evidence="2">Uncharacterized protein</fullName>
    </submittedName>
</protein>
<evidence type="ECO:0000313" key="3">
    <source>
        <dbReference type="Proteomes" id="UP001497453"/>
    </source>
</evidence>
<gene>
    <name evidence="2" type="ORF">GFSPODELE1_LOCUS988</name>
</gene>
<organism evidence="2 3">
    <name type="scientific">Somion occarium</name>
    <dbReference type="NCBI Taxonomy" id="3059160"/>
    <lineage>
        <taxon>Eukaryota</taxon>
        <taxon>Fungi</taxon>
        <taxon>Dikarya</taxon>
        <taxon>Basidiomycota</taxon>
        <taxon>Agaricomycotina</taxon>
        <taxon>Agaricomycetes</taxon>
        <taxon>Polyporales</taxon>
        <taxon>Cerrenaceae</taxon>
        <taxon>Somion</taxon>
    </lineage>
</organism>
<keyword evidence="3" id="KW-1185">Reference proteome</keyword>
<evidence type="ECO:0000256" key="1">
    <source>
        <dbReference type="SAM" id="MobiDB-lite"/>
    </source>
</evidence>
<feature type="region of interest" description="Disordered" evidence="1">
    <location>
        <begin position="147"/>
        <end position="170"/>
    </location>
</feature>
<accession>A0ABP1CJX8</accession>
<dbReference type="EMBL" id="OZ037944">
    <property type="protein sequence ID" value="CAL1695995.1"/>
    <property type="molecule type" value="Genomic_DNA"/>
</dbReference>
<proteinExistence type="predicted"/>
<dbReference type="Proteomes" id="UP001497453">
    <property type="component" value="Chromosome 1"/>
</dbReference>
<reference evidence="3" key="1">
    <citation type="submission" date="2024-04" db="EMBL/GenBank/DDBJ databases">
        <authorList>
            <person name="Shaw F."/>
            <person name="Minotto A."/>
        </authorList>
    </citation>
    <scope>NUCLEOTIDE SEQUENCE [LARGE SCALE GENOMIC DNA]</scope>
</reference>
<sequence length="170" mass="18581">MTSQSFDLPYYVLVSHAPGASGQTAPSSTTFSHPIIEYHYADDSPRNLLPREPSEHVLVLDYNVSEGATPDVKSLSADLAVAGLRIAEAPGAAAHEDGNIPNNKMFVIDTINLPEEIVEEDQFESAQAVLARFKQRNAILHRAFDYARPADQSSTDVQHTPTNANPPEER</sequence>
<evidence type="ECO:0000313" key="2">
    <source>
        <dbReference type="EMBL" id="CAL1695995.1"/>
    </source>
</evidence>
<name>A0ABP1CJX8_9APHY</name>